<dbReference type="InterPro" id="IPR036291">
    <property type="entry name" value="NAD(P)-bd_dom_sf"/>
</dbReference>
<sequence>MELKTDTILITGGSSGIGLEMAKQLISLGNTVIITGRDISKLELTKKELPSIHIYQCDVSDSQAICELHAKVTADFPKLNILINNAGIMRAVDFNDTEYDKICDEVDINLNGPIRMVQQFLPHLKKQPESAIVNVSSGLAFITFPTAPIYSAAKAGLHAYTKSLRLQLKNTSVKVFELAPPKTSAPLINRANPNDEKNNRMPTMEVPKVVAVAIDSIKRDKFEILPGLSKMLKLAGRFQL</sequence>
<evidence type="ECO:0000256" key="1">
    <source>
        <dbReference type="ARBA" id="ARBA00006484"/>
    </source>
</evidence>
<evidence type="ECO:0000313" key="5">
    <source>
        <dbReference type="Proteomes" id="UP001589747"/>
    </source>
</evidence>
<dbReference type="PANTHER" id="PTHR44196:SF1">
    <property type="entry name" value="DEHYDROGENASE_REDUCTASE SDR FAMILY MEMBER 7B"/>
    <property type="match status" value="1"/>
</dbReference>
<reference evidence="4 5" key="1">
    <citation type="submission" date="2024-09" db="EMBL/GenBank/DDBJ databases">
        <authorList>
            <person name="Sun Q."/>
            <person name="Mori K."/>
        </authorList>
    </citation>
    <scope>NUCLEOTIDE SEQUENCE [LARGE SCALE GENOMIC DNA]</scope>
    <source>
        <strain evidence="4 5">TISTR 2452</strain>
    </source>
</reference>
<dbReference type="PRINTS" id="PR00081">
    <property type="entry name" value="GDHRDH"/>
</dbReference>
<dbReference type="EMBL" id="JBHMDO010000056">
    <property type="protein sequence ID" value="MFB9331127.1"/>
    <property type="molecule type" value="Genomic_DNA"/>
</dbReference>
<dbReference type="RefSeq" id="WP_377503166.1">
    <property type="nucleotide sequence ID" value="NZ_JBHMDO010000056.1"/>
</dbReference>
<dbReference type="Gene3D" id="3.40.50.720">
    <property type="entry name" value="NAD(P)-binding Rossmann-like Domain"/>
    <property type="match status" value="1"/>
</dbReference>
<comment type="similarity">
    <text evidence="1 3">Belongs to the short-chain dehydrogenases/reductases (SDR) family.</text>
</comment>
<dbReference type="Proteomes" id="UP001589747">
    <property type="component" value="Unassembled WGS sequence"/>
</dbReference>
<dbReference type="PROSITE" id="PS00061">
    <property type="entry name" value="ADH_SHORT"/>
    <property type="match status" value="1"/>
</dbReference>
<gene>
    <name evidence="4" type="ORF">ACFFSY_34770</name>
</gene>
<dbReference type="InterPro" id="IPR020904">
    <property type="entry name" value="Sc_DH/Rdtase_CS"/>
</dbReference>
<dbReference type="InterPro" id="IPR002347">
    <property type="entry name" value="SDR_fam"/>
</dbReference>
<dbReference type="PRINTS" id="PR00080">
    <property type="entry name" value="SDRFAMILY"/>
</dbReference>
<proteinExistence type="inferred from homology"/>
<organism evidence="4 5">
    <name type="scientific">Paenibacillus aurantiacus</name>
    <dbReference type="NCBI Taxonomy" id="1936118"/>
    <lineage>
        <taxon>Bacteria</taxon>
        <taxon>Bacillati</taxon>
        <taxon>Bacillota</taxon>
        <taxon>Bacilli</taxon>
        <taxon>Bacillales</taxon>
        <taxon>Paenibacillaceae</taxon>
        <taxon>Paenibacillus</taxon>
    </lineage>
</organism>
<protein>
    <submittedName>
        <fullName evidence="4">SDR family oxidoreductase</fullName>
    </submittedName>
</protein>
<comment type="caution">
    <text evidence="4">The sequence shown here is derived from an EMBL/GenBank/DDBJ whole genome shotgun (WGS) entry which is preliminary data.</text>
</comment>
<keyword evidence="2" id="KW-0560">Oxidoreductase</keyword>
<accession>A0ABV5L0W4</accession>
<keyword evidence="5" id="KW-1185">Reference proteome</keyword>
<dbReference type="PANTHER" id="PTHR44196">
    <property type="entry name" value="DEHYDROGENASE/REDUCTASE SDR FAMILY MEMBER 7B"/>
    <property type="match status" value="1"/>
</dbReference>
<name>A0ABV5L0W4_9BACL</name>
<evidence type="ECO:0000256" key="3">
    <source>
        <dbReference type="RuleBase" id="RU000363"/>
    </source>
</evidence>
<dbReference type="Pfam" id="PF00106">
    <property type="entry name" value="adh_short"/>
    <property type="match status" value="1"/>
</dbReference>
<evidence type="ECO:0000313" key="4">
    <source>
        <dbReference type="EMBL" id="MFB9331127.1"/>
    </source>
</evidence>
<evidence type="ECO:0000256" key="2">
    <source>
        <dbReference type="ARBA" id="ARBA00023002"/>
    </source>
</evidence>
<dbReference type="SUPFAM" id="SSF51735">
    <property type="entry name" value="NAD(P)-binding Rossmann-fold domains"/>
    <property type="match status" value="1"/>
</dbReference>